<dbReference type="EMBL" id="CP029358">
    <property type="protein sequence ID" value="AWK89876.1"/>
    <property type="molecule type" value="Genomic_DNA"/>
</dbReference>
<dbReference type="KEGG" id="azz:DEW08_28050"/>
<feature type="region of interest" description="Disordered" evidence="1">
    <location>
        <begin position="677"/>
        <end position="706"/>
    </location>
</feature>
<evidence type="ECO:0000313" key="3">
    <source>
        <dbReference type="Proteomes" id="UP000245629"/>
    </source>
</evidence>
<accession>A0A2S2CZE2</accession>
<feature type="region of interest" description="Disordered" evidence="1">
    <location>
        <begin position="482"/>
        <end position="502"/>
    </location>
</feature>
<organism evidence="2 3">
    <name type="scientific">Azospirillum thermophilum</name>
    <dbReference type="NCBI Taxonomy" id="2202148"/>
    <lineage>
        <taxon>Bacteria</taxon>
        <taxon>Pseudomonadati</taxon>
        <taxon>Pseudomonadota</taxon>
        <taxon>Alphaproteobacteria</taxon>
        <taxon>Rhodospirillales</taxon>
        <taxon>Azospirillaceae</taxon>
        <taxon>Azospirillum</taxon>
    </lineage>
</organism>
<gene>
    <name evidence="2" type="ORF">DEW08_28050</name>
</gene>
<keyword evidence="2" id="KW-0614">Plasmid</keyword>
<name>A0A2S2CZE2_9PROT</name>
<dbReference type="OrthoDB" id="9762853at2"/>
<dbReference type="RefSeq" id="WP_109333612.1">
    <property type="nucleotide sequence ID" value="NZ_CP029358.1"/>
</dbReference>
<feature type="compositionally biased region" description="Low complexity" evidence="1">
    <location>
        <begin position="681"/>
        <end position="706"/>
    </location>
</feature>
<feature type="region of interest" description="Disordered" evidence="1">
    <location>
        <begin position="844"/>
        <end position="864"/>
    </location>
</feature>
<evidence type="ECO:0000313" key="2">
    <source>
        <dbReference type="EMBL" id="AWK89876.1"/>
    </source>
</evidence>
<geneLocation type="plasmid" evidence="2 3">
    <name>unnamed3</name>
</geneLocation>
<sequence>MIARADMLVLNDLATSQSDRLLAAPAPRRVKVDGRTLPQLLNFAVEYGRLIRFYDLADLPDGDWSEFFSGNPGIALAMKLGLDIRNVEAEFDRLTAVLRSASSLDAQRRAADALIAAVLRLVRLVEADADSSSVESTLGAAIASRHRGQLADPARRLIAHLGGNAVEHGLRRAWSGTARGWDGELAEVLGDLAEALLSVIEQDRATDSARFQDAMQADGHAPQAALYNAFVTLFRHAQDTVNDFPSRLVRFYDEQVLRQHSRVGSPDQVYLAFSPAKGVTLTSVPKGTVFPAGTDANGTAIRYTLDQAVSVGNTAVTGLRTLGVTRTPLQPAADRSAMPPADQVLSGVAALSDQPPLIARPFPLFGAERTAPGSTLDTTTASLGFALASPTLMLTGGGRTVTLGLTFTQATLDAAIAVLEPLCDDPLDALALVLNAGFTLRYTTTGGWAPVKGYAVQPPADATGAFTLSFSLAADAAPFVAPARPPEAESTPPPPGAASDDGLPVLAGDLVQELVTVGQPPSSVTLYPYGVLSGLALSGLSIGVTVDGLTDLTLTTPNGAASASQPFPPFGSPPVQGAALDVAAQELFVKTLGHLSMRIGWYGLPVASTGFYGYYYAYVIDADGVKQPPGKLFDNRSFRASLTVVNPGLWTIGQDKTPDKTQTQSAPDYLFRTVADDRTADGTGSDDTGSGDAGAQDPAPAPQGRLVPATTLTAPALAPATPPTYYDPASSVLRLALTAPDYAFGNTLYAANTMAASVELTAAAAACAQRCSRPGLSLAAMLDSLLATVGQAPDKTVQQDVATALQSLLPQMAATGVTAAQDAISNSGAPPARQADWRSSLSAALNQPAEDKTGKRRSTAPAPDATATLGRLSAWIAGNGAALGPGAQPDLGLARTMAADGGMLAATAETAQGQPTAEARQTMAAAVQKTQADLQAAETGRANGCLERCMQGQPQNGFPNQPWLPQMASLSVSYDAASALPGDQASRYFHLMPFDEVAAVDWPPGKAVPLLAPIAAAGELRIELAEPITELALLFTLAPSRAGWPEAVPPVTWSQGTGGAWTPLTPLRDGTNGLRNSGIVTFELPDMPADAAPTAPVPGSAPKLWLRASVAADPDAFPLLADLVANAATASWSGPGGAPSLGTPLKAGTITAGADPLPGVATVAQPLPSFGGRPEATDRSFEMWMAERLRHKGFGIQSWDYARLALSEFPALWQAAVVPASDGDGTPAPGRVWVVAVPGPTTPGIADPSMPACDSATLGRIRDMLAARISPFIRLSVTSPPYQRMKVTAKLVFSDDDTAEASARRLNDELVRFLSPWPDPAPAPRPSDYYTADAVAHFIRNRPYVLGILSFDYAPDPPPKTPGWCYLTSATEHALSGETAPSPARRRLAAAEGRP</sequence>
<feature type="region of interest" description="Disordered" evidence="1">
    <location>
        <begin position="1376"/>
        <end position="1395"/>
    </location>
</feature>
<protein>
    <recommendedName>
        <fullName evidence="4">Baseplate protein J-like domain-containing protein</fullName>
    </recommendedName>
</protein>
<evidence type="ECO:0008006" key="4">
    <source>
        <dbReference type="Google" id="ProtNLM"/>
    </source>
</evidence>
<proteinExistence type="predicted"/>
<evidence type="ECO:0000256" key="1">
    <source>
        <dbReference type="SAM" id="MobiDB-lite"/>
    </source>
</evidence>
<reference evidence="3" key="1">
    <citation type="submission" date="2018-05" db="EMBL/GenBank/DDBJ databases">
        <title>Azospirillum thermophila sp. nov., a novel isolated from hot spring.</title>
        <authorList>
            <person name="Zhao Z."/>
        </authorList>
    </citation>
    <scope>NUCLEOTIDE SEQUENCE [LARGE SCALE GENOMIC DNA]</scope>
    <source>
        <strain evidence="3">CFH 70021</strain>
        <plasmid evidence="3">unnamed3</plasmid>
    </source>
</reference>
<dbReference type="Proteomes" id="UP000245629">
    <property type="component" value="Plasmid unnamed3"/>
</dbReference>
<keyword evidence="3" id="KW-1185">Reference proteome</keyword>